<keyword evidence="1" id="KW-0805">Transcription regulation</keyword>
<dbReference type="InterPro" id="IPR018062">
    <property type="entry name" value="HTH_AraC-typ_CS"/>
</dbReference>
<feature type="domain" description="HTH araC/xylS-type" evidence="4">
    <location>
        <begin position="161"/>
        <end position="259"/>
    </location>
</feature>
<reference evidence="5" key="1">
    <citation type="submission" date="2023-04" db="EMBL/GenBank/DDBJ databases">
        <title>Sphingomonas sp. MAHUQ-71 isolated from rice field.</title>
        <authorList>
            <person name="Huq M.A."/>
        </authorList>
    </citation>
    <scope>NUCLEOTIDE SEQUENCE</scope>
    <source>
        <strain evidence="5">MAHUQ-71</strain>
    </source>
</reference>
<dbReference type="EMBL" id="JARYGZ010000001">
    <property type="protein sequence ID" value="MDH7638830.1"/>
    <property type="molecule type" value="Genomic_DNA"/>
</dbReference>
<proteinExistence type="predicted"/>
<evidence type="ECO:0000259" key="4">
    <source>
        <dbReference type="PROSITE" id="PS01124"/>
    </source>
</evidence>
<dbReference type="Gene3D" id="1.10.10.60">
    <property type="entry name" value="Homeodomain-like"/>
    <property type="match status" value="2"/>
</dbReference>
<dbReference type="SMART" id="SM00342">
    <property type="entry name" value="HTH_ARAC"/>
    <property type="match status" value="1"/>
</dbReference>
<dbReference type="InterPro" id="IPR053142">
    <property type="entry name" value="PchR_regulatory_protein"/>
</dbReference>
<dbReference type="PRINTS" id="PR00032">
    <property type="entry name" value="HTHARAC"/>
</dbReference>
<evidence type="ECO:0000256" key="2">
    <source>
        <dbReference type="ARBA" id="ARBA00023125"/>
    </source>
</evidence>
<dbReference type="InterPro" id="IPR018060">
    <property type="entry name" value="HTH_AraC"/>
</dbReference>
<dbReference type="PANTHER" id="PTHR47893">
    <property type="entry name" value="REGULATORY PROTEIN PCHR"/>
    <property type="match status" value="1"/>
</dbReference>
<organism evidence="5 6">
    <name type="scientific">Sphingomonas oryzagri</name>
    <dbReference type="NCBI Taxonomy" id="3042314"/>
    <lineage>
        <taxon>Bacteria</taxon>
        <taxon>Pseudomonadati</taxon>
        <taxon>Pseudomonadota</taxon>
        <taxon>Alphaproteobacteria</taxon>
        <taxon>Sphingomonadales</taxon>
        <taxon>Sphingomonadaceae</taxon>
        <taxon>Sphingomonas</taxon>
    </lineage>
</organism>
<dbReference type="PROSITE" id="PS00041">
    <property type="entry name" value="HTH_ARAC_FAMILY_1"/>
    <property type="match status" value="1"/>
</dbReference>
<dbReference type="Pfam" id="PF12833">
    <property type="entry name" value="HTH_18"/>
    <property type="match status" value="1"/>
</dbReference>
<sequence length="263" mass="29030">MEIRQAEDFGARNRHVVVSPELTILIRPFAIDAAPYPERPVVVACDSAQSSLRFVEGEAIAALVRGETGSRVVMLFDEAVFRRLATPFPRDADADFHLPVELRSILRAMLDCDLPGEPGDLYCAAKAVELLCEATRLLRDGALMPLAAETVLSHADTQRILGARRLIEERWHERLTLESIAGACGVNREKLRRGFRALFSCSVAEAISERRLGQASQMLVATDLPVSSIGYRNGYQNNASFSRAFVRRFGVTPSDYRAGRIAA</sequence>
<dbReference type="PROSITE" id="PS01124">
    <property type="entry name" value="HTH_ARAC_FAMILY_2"/>
    <property type="match status" value="1"/>
</dbReference>
<dbReference type="SUPFAM" id="SSF46689">
    <property type="entry name" value="Homeodomain-like"/>
    <property type="match status" value="2"/>
</dbReference>
<dbReference type="Proteomes" id="UP001160625">
    <property type="component" value="Unassembled WGS sequence"/>
</dbReference>
<accession>A0ABT6N0K3</accession>
<evidence type="ECO:0000256" key="3">
    <source>
        <dbReference type="ARBA" id="ARBA00023163"/>
    </source>
</evidence>
<dbReference type="RefSeq" id="WP_281044107.1">
    <property type="nucleotide sequence ID" value="NZ_JARYGZ010000001.1"/>
</dbReference>
<protein>
    <submittedName>
        <fullName evidence="5">AraC family transcriptional regulator</fullName>
    </submittedName>
</protein>
<evidence type="ECO:0000313" key="6">
    <source>
        <dbReference type="Proteomes" id="UP001160625"/>
    </source>
</evidence>
<keyword evidence="3" id="KW-0804">Transcription</keyword>
<dbReference type="InterPro" id="IPR020449">
    <property type="entry name" value="Tscrpt_reg_AraC-type_HTH"/>
</dbReference>
<evidence type="ECO:0000313" key="5">
    <source>
        <dbReference type="EMBL" id="MDH7638830.1"/>
    </source>
</evidence>
<comment type="caution">
    <text evidence="5">The sequence shown here is derived from an EMBL/GenBank/DDBJ whole genome shotgun (WGS) entry which is preliminary data.</text>
</comment>
<keyword evidence="2" id="KW-0238">DNA-binding</keyword>
<evidence type="ECO:0000256" key="1">
    <source>
        <dbReference type="ARBA" id="ARBA00023015"/>
    </source>
</evidence>
<name>A0ABT6N0K3_9SPHN</name>
<dbReference type="InterPro" id="IPR009057">
    <property type="entry name" value="Homeodomain-like_sf"/>
</dbReference>
<dbReference type="PANTHER" id="PTHR47893:SF1">
    <property type="entry name" value="REGULATORY PROTEIN PCHR"/>
    <property type="match status" value="1"/>
</dbReference>
<keyword evidence="6" id="KW-1185">Reference proteome</keyword>
<gene>
    <name evidence="5" type="ORF">QGN17_08815</name>
</gene>